<gene>
    <name evidence="1" type="ORF">HNR48_003739</name>
</gene>
<dbReference type="Proteomes" id="UP000528457">
    <property type="component" value="Unassembled WGS sequence"/>
</dbReference>
<evidence type="ECO:0000313" key="2">
    <source>
        <dbReference type="Proteomes" id="UP000528457"/>
    </source>
</evidence>
<protein>
    <submittedName>
        <fullName evidence="1">Uncharacterized protein</fullName>
    </submittedName>
</protein>
<accession>A0A7X0JWB6</accession>
<dbReference type="RefSeq" id="WP_166847843.1">
    <property type="nucleotide sequence ID" value="NZ_JAAONY010000003.1"/>
</dbReference>
<dbReference type="AlphaFoldDB" id="A0A7X0JWB6"/>
<evidence type="ECO:0000313" key="1">
    <source>
        <dbReference type="EMBL" id="MBB6523437.1"/>
    </source>
</evidence>
<organism evidence="1 2">
    <name type="scientific">Pseudoteredinibacter isoporae</name>
    <dbReference type="NCBI Taxonomy" id="570281"/>
    <lineage>
        <taxon>Bacteria</taxon>
        <taxon>Pseudomonadati</taxon>
        <taxon>Pseudomonadota</taxon>
        <taxon>Gammaproteobacteria</taxon>
        <taxon>Cellvibrionales</taxon>
        <taxon>Cellvibrionaceae</taxon>
        <taxon>Pseudoteredinibacter</taxon>
    </lineage>
</organism>
<dbReference type="InParanoid" id="A0A7X0JWB6"/>
<keyword evidence="2" id="KW-1185">Reference proteome</keyword>
<sequence>MKICVDFSTCKDVSSGFEISCDLWNKATFSVTPSGGEFQLDGSLLSINKAEVFLDGVGIGRFSKCLGFLTINYDKFTLYGKKFFIEEAFDFPENNDVDKLLLCEGECVAEIESGIVISLLGSRKSFKKAYCHIKKPNLAVCAMLYLYGYYSTVVNNING</sequence>
<dbReference type="EMBL" id="JACHHT010000003">
    <property type="protein sequence ID" value="MBB6523437.1"/>
    <property type="molecule type" value="Genomic_DNA"/>
</dbReference>
<proteinExistence type="predicted"/>
<name>A0A7X0JWB6_9GAMM</name>
<reference evidence="1 2" key="1">
    <citation type="submission" date="2020-08" db="EMBL/GenBank/DDBJ databases">
        <title>Genomic Encyclopedia of Type Strains, Phase IV (KMG-IV): sequencing the most valuable type-strain genomes for metagenomic binning, comparative biology and taxonomic classification.</title>
        <authorList>
            <person name="Goeker M."/>
        </authorList>
    </citation>
    <scope>NUCLEOTIDE SEQUENCE [LARGE SCALE GENOMIC DNA]</scope>
    <source>
        <strain evidence="1 2">DSM 22368</strain>
    </source>
</reference>
<comment type="caution">
    <text evidence="1">The sequence shown here is derived from an EMBL/GenBank/DDBJ whole genome shotgun (WGS) entry which is preliminary data.</text>
</comment>